<feature type="compositionally biased region" description="Low complexity" evidence="1">
    <location>
        <begin position="17"/>
        <end position="26"/>
    </location>
</feature>
<proteinExistence type="predicted"/>
<dbReference type="VEuPathDB" id="FungiDB:SPSK_00957"/>
<evidence type="ECO:0000313" key="3">
    <source>
        <dbReference type="Proteomes" id="UP000033710"/>
    </source>
</evidence>
<reference evidence="2 3" key="1">
    <citation type="journal article" date="2014" name="BMC Genomics">
        <title>Comparative genomics of the major fungal agents of human and animal Sporotrichosis: Sporothrix schenckii and Sporothrix brasiliensis.</title>
        <authorList>
            <person name="Teixeira M.M."/>
            <person name="de Almeida L.G."/>
            <person name="Kubitschek-Barreira P."/>
            <person name="Alves F.L."/>
            <person name="Kioshima E.S."/>
            <person name="Abadio A.K."/>
            <person name="Fernandes L."/>
            <person name="Derengowski L.S."/>
            <person name="Ferreira K.S."/>
            <person name="Souza R.C."/>
            <person name="Ruiz J.C."/>
            <person name="de Andrade N.C."/>
            <person name="Paes H.C."/>
            <person name="Nicola A.M."/>
            <person name="Albuquerque P."/>
            <person name="Gerber A.L."/>
            <person name="Martins V.P."/>
            <person name="Peconick L.D."/>
            <person name="Neto A.V."/>
            <person name="Chaucanez C.B."/>
            <person name="Silva P.A."/>
            <person name="Cunha O.L."/>
            <person name="de Oliveira F.F."/>
            <person name="dos Santos T.C."/>
            <person name="Barros A.L."/>
            <person name="Soares M.A."/>
            <person name="de Oliveira L.M."/>
            <person name="Marini M.M."/>
            <person name="Villalobos-Duno H."/>
            <person name="Cunha M.M."/>
            <person name="de Hoog S."/>
            <person name="da Silveira J.F."/>
            <person name="Henrissat B."/>
            <person name="Nino-Vega G.A."/>
            <person name="Cisalpino P.S."/>
            <person name="Mora-Montes H.M."/>
            <person name="Almeida S.R."/>
            <person name="Stajich J.E."/>
            <person name="Lopes-Bezerra L.M."/>
            <person name="Vasconcelos A.T."/>
            <person name="Felipe M.S."/>
        </authorList>
    </citation>
    <scope>NUCLEOTIDE SEQUENCE [LARGE SCALE GENOMIC DNA]</scope>
    <source>
        <strain evidence="2 3">1099-18</strain>
    </source>
</reference>
<protein>
    <submittedName>
        <fullName evidence="2">Uncharacterized protein</fullName>
    </submittedName>
</protein>
<dbReference type="Proteomes" id="UP000033710">
    <property type="component" value="Unassembled WGS sequence"/>
</dbReference>
<evidence type="ECO:0000256" key="1">
    <source>
        <dbReference type="SAM" id="MobiDB-lite"/>
    </source>
</evidence>
<name>A0A0F2LVT5_SPOSC</name>
<gene>
    <name evidence="2" type="ORF">SPSK_00957</name>
</gene>
<accession>A0A0F2LVT5</accession>
<reference evidence="2 3" key="2">
    <citation type="journal article" date="2015" name="Eukaryot. Cell">
        <title>Asexual propagation of a virulent clone complex in a human and feline outbreak of sporotrichosis.</title>
        <authorList>
            <person name="Teixeira Mde M."/>
            <person name="Rodrigues A.M."/>
            <person name="Tsui C.K."/>
            <person name="de Almeida L.G."/>
            <person name="Van Diepeningen A.D."/>
            <person name="van den Ende B.G."/>
            <person name="Fernandes G.F."/>
            <person name="Kano R."/>
            <person name="Hamelin R.C."/>
            <person name="Lopes-Bezerra L.M."/>
            <person name="Vasconcelos A.T."/>
            <person name="de Hoog S."/>
            <person name="de Camargo Z.P."/>
            <person name="Felipe M.S."/>
        </authorList>
    </citation>
    <scope>NUCLEOTIDE SEQUENCE [LARGE SCALE GENOMIC DNA]</scope>
    <source>
        <strain evidence="2 3">1099-18</strain>
    </source>
</reference>
<sequence>MPSGAKRSCSDTATHTGGSFSRSSRGARLGDACQWDQSLSSGMYIRRYHSIRPGVSHGAVIAFGFHAVSTVAVLSTTGTI</sequence>
<dbReference type="EMBL" id="AXCR01000011">
    <property type="protein sequence ID" value="KJR81587.1"/>
    <property type="molecule type" value="Genomic_DNA"/>
</dbReference>
<organism evidence="2 3">
    <name type="scientific">Sporothrix schenckii 1099-18</name>
    <dbReference type="NCBI Taxonomy" id="1397361"/>
    <lineage>
        <taxon>Eukaryota</taxon>
        <taxon>Fungi</taxon>
        <taxon>Dikarya</taxon>
        <taxon>Ascomycota</taxon>
        <taxon>Pezizomycotina</taxon>
        <taxon>Sordariomycetes</taxon>
        <taxon>Sordariomycetidae</taxon>
        <taxon>Ophiostomatales</taxon>
        <taxon>Ophiostomataceae</taxon>
        <taxon>Sporothrix</taxon>
    </lineage>
</organism>
<dbReference type="KEGG" id="ssck:SPSK_00957"/>
<comment type="caution">
    <text evidence="2">The sequence shown here is derived from an EMBL/GenBank/DDBJ whole genome shotgun (WGS) entry which is preliminary data.</text>
</comment>
<dbReference type="AlphaFoldDB" id="A0A0F2LVT5"/>
<dbReference type="RefSeq" id="XP_016584263.1">
    <property type="nucleotide sequence ID" value="XM_016727896.1"/>
</dbReference>
<evidence type="ECO:0000313" key="2">
    <source>
        <dbReference type="EMBL" id="KJR81587.1"/>
    </source>
</evidence>
<feature type="region of interest" description="Disordered" evidence="1">
    <location>
        <begin position="1"/>
        <end position="26"/>
    </location>
</feature>
<dbReference type="GeneID" id="27663173"/>